<name>A0AAD9S214_PHOAM</name>
<feature type="compositionally biased region" description="Low complexity" evidence="1">
    <location>
        <begin position="94"/>
        <end position="111"/>
    </location>
</feature>
<feature type="compositionally biased region" description="Low complexity" evidence="1">
    <location>
        <begin position="20"/>
        <end position="47"/>
    </location>
</feature>
<organism evidence="3 4">
    <name type="scientific">Phomopsis amygdali</name>
    <name type="common">Fusicoccum amygdali</name>
    <dbReference type="NCBI Taxonomy" id="1214568"/>
    <lineage>
        <taxon>Eukaryota</taxon>
        <taxon>Fungi</taxon>
        <taxon>Dikarya</taxon>
        <taxon>Ascomycota</taxon>
        <taxon>Pezizomycotina</taxon>
        <taxon>Sordariomycetes</taxon>
        <taxon>Sordariomycetidae</taxon>
        <taxon>Diaporthales</taxon>
        <taxon>Diaporthaceae</taxon>
        <taxon>Diaporthe</taxon>
    </lineage>
</organism>
<evidence type="ECO:0000256" key="1">
    <source>
        <dbReference type="SAM" id="MobiDB-lite"/>
    </source>
</evidence>
<feature type="compositionally biased region" description="Low complexity" evidence="1">
    <location>
        <begin position="1"/>
        <end position="13"/>
    </location>
</feature>
<sequence length="209" mass="22162">MGSGASKSAAQSSIRKFPNRAPGSALPPSSGPSAPRAAAASRPLPSRKGQTPQASFAKDEAILQDGTDPHMTSREHMLQPGLAERLRQIGVVQPNPTYSPSSTASPSSQPQEAGRSGPFFPSPSSNAVLSALEARERLAREAEEEFESLGLSSGQGRRFLTSGMIRDVLVMRERGAGEEDIEHRFNLRRGVVRKLGPRGLFQPVGGPAP</sequence>
<feature type="compositionally biased region" description="Basic and acidic residues" evidence="1">
    <location>
        <begin position="57"/>
        <end position="77"/>
    </location>
</feature>
<gene>
    <name evidence="3" type="ORF">N8I77_012959</name>
</gene>
<evidence type="ECO:0000259" key="2">
    <source>
        <dbReference type="Pfam" id="PF22943"/>
    </source>
</evidence>
<accession>A0AAD9S214</accession>
<proteinExistence type="predicted"/>
<keyword evidence="4" id="KW-1185">Reference proteome</keyword>
<dbReference type="Pfam" id="PF22943">
    <property type="entry name" value="HTH_68"/>
    <property type="match status" value="1"/>
</dbReference>
<protein>
    <recommendedName>
        <fullName evidence="2">Helix-turn-helix domain-containing protein</fullName>
    </recommendedName>
</protein>
<evidence type="ECO:0000313" key="3">
    <source>
        <dbReference type="EMBL" id="KAK2597091.1"/>
    </source>
</evidence>
<dbReference type="EMBL" id="JAUJFL010000010">
    <property type="protein sequence ID" value="KAK2597091.1"/>
    <property type="molecule type" value="Genomic_DNA"/>
</dbReference>
<dbReference type="AlphaFoldDB" id="A0AAD9S214"/>
<feature type="domain" description="Helix-turn-helix" evidence="2">
    <location>
        <begin position="159"/>
        <end position="202"/>
    </location>
</feature>
<evidence type="ECO:0000313" key="4">
    <source>
        <dbReference type="Proteomes" id="UP001265746"/>
    </source>
</evidence>
<feature type="region of interest" description="Disordered" evidence="1">
    <location>
        <begin position="1"/>
        <end position="125"/>
    </location>
</feature>
<dbReference type="InterPro" id="IPR054448">
    <property type="entry name" value="HTH_put_ascomycetes"/>
</dbReference>
<reference evidence="3" key="1">
    <citation type="submission" date="2023-06" db="EMBL/GenBank/DDBJ databases">
        <authorList>
            <person name="Noh H."/>
        </authorList>
    </citation>
    <scope>NUCLEOTIDE SEQUENCE</scope>
    <source>
        <strain evidence="3">DUCC20226</strain>
    </source>
</reference>
<comment type="caution">
    <text evidence="3">The sequence shown here is derived from an EMBL/GenBank/DDBJ whole genome shotgun (WGS) entry which is preliminary data.</text>
</comment>
<dbReference type="Proteomes" id="UP001265746">
    <property type="component" value="Unassembled WGS sequence"/>
</dbReference>